<dbReference type="Proteomes" id="UP001060170">
    <property type="component" value="Chromosome 9"/>
</dbReference>
<accession>A0ACC0E7J7</accession>
<organism evidence="1 2">
    <name type="scientific">Puccinia striiformis f. sp. tritici</name>
    <dbReference type="NCBI Taxonomy" id="168172"/>
    <lineage>
        <taxon>Eukaryota</taxon>
        <taxon>Fungi</taxon>
        <taxon>Dikarya</taxon>
        <taxon>Basidiomycota</taxon>
        <taxon>Pucciniomycotina</taxon>
        <taxon>Pucciniomycetes</taxon>
        <taxon>Pucciniales</taxon>
        <taxon>Pucciniaceae</taxon>
        <taxon>Puccinia</taxon>
    </lineage>
</organism>
<gene>
    <name evidence="1" type="ORF">MJO28_009547</name>
</gene>
<protein>
    <submittedName>
        <fullName evidence="1">Uncharacterized protein</fullName>
    </submittedName>
</protein>
<name>A0ACC0E7J7_9BASI</name>
<dbReference type="EMBL" id="CM045873">
    <property type="protein sequence ID" value="KAI7947639.1"/>
    <property type="molecule type" value="Genomic_DNA"/>
</dbReference>
<evidence type="ECO:0000313" key="2">
    <source>
        <dbReference type="Proteomes" id="UP001060170"/>
    </source>
</evidence>
<keyword evidence="2" id="KW-1185">Reference proteome</keyword>
<sequence>MAPHHWLLLNIVIPSVPNISTLDKNLQQADNSPPPPSVDPLTSGERLEGIVKNILVNQEPELNQQLHKYWATRKFILYLTSELNKDPRPTLNSEDFDAAHFKKKFEALEKNLNNDKHNPLHKCNVDTFNICFKEYKEALKAQEMEVQASQTVTGNIHLNNHLAKKTTNKPVKKKLLPLESSISDSSFTTEPYFKDLEPTNSLAFPVLKKITPKKVLPVISDSEDEIDIVKTEDPINPILNPSTLTPNKGPKKLNKPISLKSLKEVIKLPILSVIIRESLYDGLLEGPGSQSQVDAALAMAALL</sequence>
<evidence type="ECO:0000313" key="1">
    <source>
        <dbReference type="EMBL" id="KAI7947639.1"/>
    </source>
</evidence>
<proteinExistence type="predicted"/>
<reference evidence="2" key="2">
    <citation type="journal article" date="2018" name="Mol. Plant Microbe Interact.">
        <title>Genome sequence resources for the wheat stripe rust pathogen (Puccinia striiformis f. sp. tritici) and the barley stripe rust pathogen (Puccinia striiformis f. sp. hordei).</title>
        <authorList>
            <person name="Xia C."/>
            <person name="Wang M."/>
            <person name="Yin C."/>
            <person name="Cornejo O.E."/>
            <person name="Hulbert S.H."/>
            <person name="Chen X."/>
        </authorList>
    </citation>
    <scope>NUCLEOTIDE SEQUENCE [LARGE SCALE GENOMIC DNA]</scope>
    <source>
        <strain evidence="2">93-210</strain>
    </source>
</reference>
<reference evidence="2" key="1">
    <citation type="journal article" date="2018" name="BMC Genomics">
        <title>Genomic insights into host adaptation between the wheat stripe rust pathogen (Puccinia striiformis f. sp. tritici) and the barley stripe rust pathogen (Puccinia striiformis f. sp. hordei).</title>
        <authorList>
            <person name="Xia C."/>
            <person name="Wang M."/>
            <person name="Yin C."/>
            <person name="Cornejo O.E."/>
            <person name="Hulbert S.H."/>
            <person name="Chen X."/>
        </authorList>
    </citation>
    <scope>NUCLEOTIDE SEQUENCE [LARGE SCALE GENOMIC DNA]</scope>
    <source>
        <strain evidence="2">93-210</strain>
    </source>
</reference>
<comment type="caution">
    <text evidence="1">The sequence shown here is derived from an EMBL/GenBank/DDBJ whole genome shotgun (WGS) entry which is preliminary data.</text>
</comment>
<reference evidence="1 2" key="3">
    <citation type="journal article" date="2022" name="Microbiol. Spectr.">
        <title>Folding features and dynamics of 3D genome architecture in plant fungal pathogens.</title>
        <authorList>
            <person name="Xia C."/>
        </authorList>
    </citation>
    <scope>NUCLEOTIDE SEQUENCE [LARGE SCALE GENOMIC DNA]</scope>
    <source>
        <strain evidence="1 2">93-210</strain>
    </source>
</reference>